<dbReference type="Proteomes" id="UP000005388">
    <property type="component" value="Unassembled WGS sequence"/>
</dbReference>
<dbReference type="STRING" id="764291.STRUR_2059"/>
<comment type="caution">
    <text evidence="4">The sequence shown here is derived from an EMBL/GenBank/DDBJ whole genome shotgun (WGS) entry which is preliminary data.</text>
</comment>
<dbReference type="PANTHER" id="PTHR33164">
    <property type="entry name" value="TRANSCRIPTIONAL REGULATOR, MARR FAMILY"/>
    <property type="match status" value="1"/>
</dbReference>
<reference evidence="4 5" key="1">
    <citation type="journal article" date="2014" name="Int. J. Syst. Evol. Microbiol.">
        <title>Phylogenomics and the dynamic genome evolution of the genus Streptococcus.</title>
        <authorList>
            <consortium name="The Broad Institute Genome Sequencing Platform"/>
            <person name="Richards V.P."/>
            <person name="Palmer S.R."/>
            <person name="Pavinski Bitar P.D."/>
            <person name="Qin X."/>
            <person name="Weinstock G.M."/>
            <person name="Highlander S.K."/>
            <person name="Town C.D."/>
            <person name="Burne R.A."/>
            <person name="Stanhope M.J."/>
        </authorList>
    </citation>
    <scope>NUCLEOTIDE SEQUENCE [LARGE SCALE GENOMIC DNA]</scope>
    <source>
        <strain evidence="4 5">2285-97</strain>
    </source>
</reference>
<sequence>MDIKSNIPVLIKRVSLKFEKEANHILTEYNVTASQLKTLKFLFGHPNLTVTQHDIELFFSMTNPTVTGILQNLEKKNFIFRQQNPNDARSKVIGFTEQSLQFKTKLEQLSHQLETDLTKQLTNDEHQTLIYLLTKLLNDNDKVD</sequence>
<gene>
    <name evidence="4" type="ORF">STRUR_2059</name>
</gene>
<dbReference type="Pfam" id="PF01047">
    <property type="entry name" value="MarR"/>
    <property type="match status" value="1"/>
</dbReference>
<dbReference type="SMART" id="SM00347">
    <property type="entry name" value="HTH_MARR"/>
    <property type="match status" value="1"/>
</dbReference>
<accession>G5KEC1</accession>
<evidence type="ECO:0000313" key="4">
    <source>
        <dbReference type="EMBL" id="EHJ57644.1"/>
    </source>
</evidence>
<keyword evidence="2" id="KW-0804">Transcription</keyword>
<dbReference type="RefSeq" id="WP_006740343.1">
    <property type="nucleotide sequence ID" value="NZ_AEUZ02000001.1"/>
</dbReference>
<proteinExistence type="predicted"/>
<name>G5KEC1_9STRE</name>
<feature type="domain" description="HTH marR-type" evidence="3">
    <location>
        <begin position="4"/>
        <end position="138"/>
    </location>
</feature>
<keyword evidence="1" id="KW-0805">Transcription regulation</keyword>
<dbReference type="Gene3D" id="1.10.10.10">
    <property type="entry name" value="Winged helix-like DNA-binding domain superfamily/Winged helix DNA-binding domain"/>
    <property type="match status" value="1"/>
</dbReference>
<dbReference type="SUPFAM" id="SSF46785">
    <property type="entry name" value="Winged helix' DNA-binding domain"/>
    <property type="match status" value="1"/>
</dbReference>
<evidence type="ECO:0000256" key="1">
    <source>
        <dbReference type="ARBA" id="ARBA00023015"/>
    </source>
</evidence>
<dbReference type="PRINTS" id="PR00598">
    <property type="entry name" value="HTHMARR"/>
</dbReference>
<evidence type="ECO:0000313" key="5">
    <source>
        <dbReference type="Proteomes" id="UP000005388"/>
    </source>
</evidence>
<dbReference type="InterPro" id="IPR039422">
    <property type="entry name" value="MarR/SlyA-like"/>
</dbReference>
<dbReference type="PROSITE" id="PS50995">
    <property type="entry name" value="HTH_MARR_2"/>
    <property type="match status" value="1"/>
</dbReference>
<organism evidence="4 5">
    <name type="scientific">Streptococcus urinalis 2285-97</name>
    <dbReference type="NCBI Taxonomy" id="764291"/>
    <lineage>
        <taxon>Bacteria</taxon>
        <taxon>Bacillati</taxon>
        <taxon>Bacillota</taxon>
        <taxon>Bacilli</taxon>
        <taxon>Lactobacillales</taxon>
        <taxon>Streptococcaceae</taxon>
        <taxon>Streptococcus</taxon>
    </lineage>
</organism>
<evidence type="ECO:0000256" key="2">
    <source>
        <dbReference type="ARBA" id="ARBA00023163"/>
    </source>
</evidence>
<dbReference type="EMBL" id="AEUZ02000001">
    <property type="protein sequence ID" value="EHJ57644.1"/>
    <property type="molecule type" value="Genomic_DNA"/>
</dbReference>
<dbReference type="InterPro" id="IPR036390">
    <property type="entry name" value="WH_DNA-bd_sf"/>
</dbReference>
<dbReference type="InterPro" id="IPR000835">
    <property type="entry name" value="HTH_MarR-typ"/>
</dbReference>
<dbReference type="GO" id="GO:0003700">
    <property type="term" value="F:DNA-binding transcription factor activity"/>
    <property type="evidence" value="ECO:0007669"/>
    <property type="project" value="InterPro"/>
</dbReference>
<keyword evidence="5" id="KW-1185">Reference proteome</keyword>
<dbReference type="InterPro" id="IPR036388">
    <property type="entry name" value="WH-like_DNA-bd_sf"/>
</dbReference>
<dbReference type="PANTHER" id="PTHR33164:SF56">
    <property type="entry name" value="HTH-TYPE TRANSCRIPTIONAL REGULATOR MHQR"/>
    <property type="match status" value="1"/>
</dbReference>
<dbReference type="eggNOG" id="COG1846">
    <property type="taxonomic scope" value="Bacteria"/>
</dbReference>
<evidence type="ECO:0000259" key="3">
    <source>
        <dbReference type="PROSITE" id="PS50995"/>
    </source>
</evidence>
<protein>
    <submittedName>
        <fullName evidence="4">Transcriptional regulator, MarR family</fullName>
    </submittedName>
</protein>
<dbReference type="AlphaFoldDB" id="G5KEC1"/>
<dbReference type="GO" id="GO:0006950">
    <property type="term" value="P:response to stress"/>
    <property type="evidence" value="ECO:0007669"/>
    <property type="project" value="TreeGrafter"/>
</dbReference>